<dbReference type="CDD" id="cd08583">
    <property type="entry name" value="PI-PLCc_GDPD_SF_unchar1"/>
    <property type="match status" value="1"/>
</dbReference>
<organism evidence="3 4">
    <name type="scientific">Paenibacillus albidus</name>
    <dbReference type="NCBI Taxonomy" id="2041023"/>
    <lineage>
        <taxon>Bacteria</taxon>
        <taxon>Bacillati</taxon>
        <taxon>Bacillota</taxon>
        <taxon>Bacilli</taxon>
        <taxon>Bacillales</taxon>
        <taxon>Paenibacillaceae</taxon>
        <taxon>Paenibacillus</taxon>
    </lineage>
</organism>
<accession>A0A917CWR6</accession>
<dbReference type="Proteomes" id="UP000637643">
    <property type="component" value="Unassembled WGS sequence"/>
</dbReference>
<name>A0A917CWR6_9BACL</name>
<evidence type="ECO:0000259" key="2">
    <source>
        <dbReference type="PROSITE" id="PS51704"/>
    </source>
</evidence>
<dbReference type="PROSITE" id="PS51704">
    <property type="entry name" value="GP_PDE"/>
    <property type="match status" value="1"/>
</dbReference>
<reference evidence="3" key="2">
    <citation type="submission" date="2020-09" db="EMBL/GenBank/DDBJ databases">
        <authorList>
            <person name="Sun Q."/>
            <person name="Zhou Y."/>
        </authorList>
    </citation>
    <scope>NUCLEOTIDE SEQUENCE</scope>
    <source>
        <strain evidence="3">CGMCC 1.16134</strain>
    </source>
</reference>
<sequence length="289" mass="32875">MRNRHKITASVIIIMALVMLLIVFLEKEEEQPAAGFDSHRVVAHAMGGINGHPYTNAYEAFVANYEQGTRVFETDLLLTKDDRLVARHEWSGEMSKDLGQQDVLPARKQGTVLKYTEFMNSPILDLYSPLDVEKIVELLQHYPDAYIITDTKETDPQLVAEQFTLLTEAAVRQDPAILERIIPQIYNQDMLVELQKVHPFTSVIYTLYESKDSDEQVIEFVKKTGVDITMPVGRATKGFVQRLKAAGARVYVHTVNDEDEIRKLSTLGVDGFYTDFVPEQELDNIRGLR</sequence>
<proteinExistence type="predicted"/>
<keyword evidence="1" id="KW-0812">Transmembrane</keyword>
<dbReference type="Pfam" id="PF03009">
    <property type="entry name" value="GDPD"/>
    <property type="match status" value="1"/>
</dbReference>
<dbReference type="InterPro" id="IPR017946">
    <property type="entry name" value="PLC-like_Pdiesterase_TIM-brl"/>
</dbReference>
<feature type="domain" description="GP-PDE" evidence="2">
    <location>
        <begin position="39"/>
        <end position="284"/>
    </location>
</feature>
<comment type="caution">
    <text evidence="3">The sequence shown here is derived from an EMBL/GenBank/DDBJ whole genome shotgun (WGS) entry which is preliminary data.</text>
</comment>
<evidence type="ECO:0000313" key="3">
    <source>
        <dbReference type="EMBL" id="GGG00980.1"/>
    </source>
</evidence>
<dbReference type="RefSeq" id="WP_189030115.1">
    <property type="nucleotide sequence ID" value="NZ_BMKR01000031.1"/>
</dbReference>
<dbReference type="PANTHER" id="PTHR46211">
    <property type="entry name" value="GLYCEROPHOSPHORYL DIESTER PHOSPHODIESTERASE"/>
    <property type="match status" value="1"/>
</dbReference>
<keyword evidence="1" id="KW-1133">Transmembrane helix</keyword>
<feature type="transmembrane region" description="Helical" evidence="1">
    <location>
        <begin position="7"/>
        <end position="25"/>
    </location>
</feature>
<keyword evidence="1" id="KW-0472">Membrane</keyword>
<reference evidence="3" key="1">
    <citation type="journal article" date="2014" name="Int. J. Syst. Evol. Microbiol.">
        <title>Complete genome sequence of Corynebacterium casei LMG S-19264T (=DSM 44701T), isolated from a smear-ripened cheese.</title>
        <authorList>
            <consortium name="US DOE Joint Genome Institute (JGI-PGF)"/>
            <person name="Walter F."/>
            <person name="Albersmeier A."/>
            <person name="Kalinowski J."/>
            <person name="Ruckert C."/>
        </authorList>
    </citation>
    <scope>NUCLEOTIDE SEQUENCE</scope>
    <source>
        <strain evidence="3">CGMCC 1.16134</strain>
    </source>
</reference>
<protein>
    <recommendedName>
        <fullName evidence="2">GP-PDE domain-containing protein</fullName>
    </recommendedName>
</protein>
<evidence type="ECO:0000313" key="4">
    <source>
        <dbReference type="Proteomes" id="UP000637643"/>
    </source>
</evidence>
<evidence type="ECO:0000256" key="1">
    <source>
        <dbReference type="SAM" id="Phobius"/>
    </source>
</evidence>
<dbReference type="EMBL" id="BMKR01000031">
    <property type="protein sequence ID" value="GGG00980.1"/>
    <property type="molecule type" value="Genomic_DNA"/>
</dbReference>
<dbReference type="GO" id="GO:0006629">
    <property type="term" value="P:lipid metabolic process"/>
    <property type="evidence" value="ECO:0007669"/>
    <property type="project" value="InterPro"/>
</dbReference>
<gene>
    <name evidence="3" type="ORF">GCM10010912_52290</name>
</gene>
<dbReference type="InterPro" id="IPR030395">
    <property type="entry name" value="GP_PDE_dom"/>
</dbReference>
<dbReference type="Gene3D" id="3.20.20.190">
    <property type="entry name" value="Phosphatidylinositol (PI) phosphodiesterase"/>
    <property type="match status" value="1"/>
</dbReference>
<dbReference type="GO" id="GO:0008081">
    <property type="term" value="F:phosphoric diester hydrolase activity"/>
    <property type="evidence" value="ECO:0007669"/>
    <property type="project" value="InterPro"/>
</dbReference>
<dbReference type="SUPFAM" id="SSF51695">
    <property type="entry name" value="PLC-like phosphodiesterases"/>
    <property type="match status" value="1"/>
</dbReference>
<dbReference type="PANTHER" id="PTHR46211:SF1">
    <property type="entry name" value="GLYCEROPHOSPHODIESTER PHOSPHODIESTERASE, CYTOPLASMIC"/>
    <property type="match status" value="1"/>
</dbReference>
<dbReference type="AlphaFoldDB" id="A0A917CWR6"/>
<keyword evidence="4" id="KW-1185">Reference proteome</keyword>